<evidence type="ECO:0000256" key="3">
    <source>
        <dbReference type="SAM" id="Phobius"/>
    </source>
</evidence>
<dbReference type="AlphaFoldDB" id="A0A4Q2U667"/>
<keyword evidence="2" id="KW-0442">Lipid degradation</keyword>
<organism evidence="5 6">
    <name type="scientific">Lichenibacterium minor</name>
    <dbReference type="NCBI Taxonomy" id="2316528"/>
    <lineage>
        <taxon>Bacteria</taxon>
        <taxon>Pseudomonadati</taxon>
        <taxon>Pseudomonadota</taxon>
        <taxon>Alphaproteobacteria</taxon>
        <taxon>Hyphomicrobiales</taxon>
        <taxon>Lichenihabitantaceae</taxon>
        <taxon>Lichenibacterium</taxon>
    </lineage>
</organism>
<dbReference type="GO" id="GO:0016787">
    <property type="term" value="F:hydrolase activity"/>
    <property type="evidence" value="ECO:0007669"/>
    <property type="project" value="UniProtKB-UniRule"/>
</dbReference>
<feature type="active site" description="Proton acceptor" evidence="2">
    <location>
        <position position="265"/>
    </location>
</feature>
<dbReference type="InterPro" id="IPR002641">
    <property type="entry name" value="PNPLA_dom"/>
</dbReference>
<dbReference type="RefSeq" id="WP_129228563.1">
    <property type="nucleotide sequence ID" value="NZ_QYBB01000027.1"/>
</dbReference>
<feature type="transmembrane region" description="Helical" evidence="3">
    <location>
        <begin position="156"/>
        <end position="177"/>
    </location>
</feature>
<keyword evidence="6" id="KW-1185">Reference proteome</keyword>
<keyword evidence="2" id="KW-0378">Hydrolase</keyword>
<evidence type="ECO:0000313" key="6">
    <source>
        <dbReference type="Proteomes" id="UP000290759"/>
    </source>
</evidence>
<accession>A0A4Q2U667</accession>
<dbReference type="GO" id="GO:0016042">
    <property type="term" value="P:lipid catabolic process"/>
    <property type="evidence" value="ECO:0007669"/>
    <property type="project" value="UniProtKB-UniRule"/>
</dbReference>
<evidence type="ECO:0000259" key="4">
    <source>
        <dbReference type="PROSITE" id="PS51635"/>
    </source>
</evidence>
<dbReference type="OrthoDB" id="9807112at2"/>
<feature type="short sequence motif" description="GXGXXG" evidence="2">
    <location>
        <begin position="23"/>
        <end position="28"/>
    </location>
</feature>
<keyword evidence="3" id="KW-0812">Transmembrane</keyword>
<dbReference type="PROSITE" id="PS51635">
    <property type="entry name" value="PNPLA"/>
    <property type="match status" value="1"/>
</dbReference>
<feature type="short sequence motif" description="DGA/G" evidence="2">
    <location>
        <begin position="265"/>
        <end position="267"/>
    </location>
</feature>
<gene>
    <name evidence="5" type="ORF">D3273_19485</name>
</gene>
<dbReference type="InterPro" id="IPR052580">
    <property type="entry name" value="Lipid_Hydrolase"/>
</dbReference>
<reference evidence="5 6" key="2">
    <citation type="submission" date="2019-02" db="EMBL/GenBank/DDBJ databases">
        <title>'Lichenibacterium ramalinii' gen. nov. sp. nov., 'Lichenibacterium minor' gen. nov. sp. nov.</title>
        <authorList>
            <person name="Pankratov T."/>
        </authorList>
    </citation>
    <scope>NUCLEOTIDE SEQUENCE [LARGE SCALE GENOMIC DNA]</scope>
    <source>
        <strain evidence="5 6">RmlP026</strain>
    </source>
</reference>
<feature type="short sequence motif" description="GXSXG" evidence="2">
    <location>
        <begin position="50"/>
        <end position="54"/>
    </location>
</feature>
<protein>
    <submittedName>
        <fullName evidence="5">Patatin</fullName>
    </submittedName>
</protein>
<evidence type="ECO:0000256" key="2">
    <source>
        <dbReference type="PROSITE-ProRule" id="PRU01161"/>
    </source>
</evidence>
<reference evidence="5 6" key="1">
    <citation type="submission" date="2018-12" db="EMBL/GenBank/DDBJ databases">
        <authorList>
            <person name="Grouzdev D.S."/>
            <person name="Krutkina M.S."/>
        </authorList>
    </citation>
    <scope>NUCLEOTIDE SEQUENCE [LARGE SCALE GENOMIC DNA]</scope>
    <source>
        <strain evidence="5 6">RmlP026</strain>
    </source>
</reference>
<dbReference type="PANTHER" id="PTHR46394:SF1">
    <property type="entry name" value="PNPLA DOMAIN-CONTAINING PROTEIN"/>
    <property type="match status" value="1"/>
</dbReference>
<dbReference type="PANTHER" id="PTHR46394">
    <property type="entry name" value="ANNEXIN"/>
    <property type="match status" value="1"/>
</dbReference>
<dbReference type="EMBL" id="QYBB01000027">
    <property type="protein sequence ID" value="RYC30346.1"/>
    <property type="molecule type" value="Genomic_DNA"/>
</dbReference>
<feature type="transmembrane region" description="Helical" evidence="3">
    <location>
        <begin position="124"/>
        <end position="144"/>
    </location>
</feature>
<feature type="domain" description="PNPLA" evidence="4">
    <location>
        <begin position="19"/>
        <end position="278"/>
    </location>
</feature>
<dbReference type="InterPro" id="IPR016035">
    <property type="entry name" value="Acyl_Trfase/lysoPLipase"/>
</dbReference>
<keyword evidence="3" id="KW-1133">Transmembrane helix</keyword>
<evidence type="ECO:0000256" key="1">
    <source>
        <dbReference type="ARBA" id="ARBA00023098"/>
    </source>
</evidence>
<dbReference type="SUPFAM" id="SSF52151">
    <property type="entry name" value="FabD/lysophospholipase-like"/>
    <property type="match status" value="1"/>
</dbReference>
<sequence>MESSQDPEPTSALRPRIFVAFAGGGAKGLVHVGALKALEERKVDFRGFAGTSAGAIVAALAAAGFRADELIDPASRASVIDRLHAHESSISAPTDLFGTGGWCRITAVRSFLVSPLRAGFRRPYLFLAVFALAFFISLSLSPFLGWTADACIGVTWLAMFVTILGLATAMTSGLAKLDTFRLALDRILSEQVFGVGSRQIVRMRDFDGLQRPVLKIVAANLTERKLELFSHDVDGDVPVADAVAASICLPFVFAPWRVGDRIFVDGGVVSNFPAWPFDEERKLDADALTIGFEIGAPLPAPGSAGSKPDLTSWPMALVETALFGAGTLSTRAIGRAELITMRPSIGTMDFDVGTHRIRRELANVTNAARAEISKRLFDFPLVYRTACGNVRDLIVGALAGSTEVLASPGGSGRVRCAVAMPRAEYRRSLQVSHAVGYEDDPDRDLVIPIASSLAGLAWTSGVAEFERDPLSSDLELTGEADSSLRRLLWRDLAWSLRVPISGRKGPFLVVMVDGSAILTDSEATRSLFEQAIDEVEKAFASIVRQFDEE</sequence>
<dbReference type="Gene3D" id="3.40.1090.10">
    <property type="entry name" value="Cytosolic phospholipase A2 catalytic domain"/>
    <property type="match status" value="2"/>
</dbReference>
<feature type="active site" description="Nucleophile" evidence="2">
    <location>
        <position position="52"/>
    </location>
</feature>
<dbReference type="Proteomes" id="UP000290759">
    <property type="component" value="Unassembled WGS sequence"/>
</dbReference>
<proteinExistence type="predicted"/>
<comment type="caution">
    <text evidence="5">The sequence shown here is derived from an EMBL/GenBank/DDBJ whole genome shotgun (WGS) entry which is preliminary data.</text>
</comment>
<evidence type="ECO:0000313" key="5">
    <source>
        <dbReference type="EMBL" id="RYC30346.1"/>
    </source>
</evidence>
<dbReference type="Pfam" id="PF01734">
    <property type="entry name" value="Patatin"/>
    <property type="match status" value="1"/>
</dbReference>
<name>A0A4Q2U667_9HYPH</name>
<keyword evidence="1 2" id="KW-0443">Lipid metabolism</keyword>
<keyword evidence="3" id="KW-0472">Membrane</keyword>